<protein>
    <submittedName>
        <fullName evidence="1">Uncharacterized protein</fullName>
    </submittedName>
</protein>
<organism evidence="1">
    <name type="scientific">Anguilla anguilla</name>
    <name type="common">European freshwater eel</name>
    <name type="synonym">Muraena anguilla</name>
    <dbReference type="NCBI Taxonomy" id="7936"/>
    <lineage>
        <taxon>Eukaryota</taxon>
        <taxon>Metazoa</taxon>
        <taxon>Chordata</taxon>
        <taxon>Craniata</taxon>
        <taxon>Vertebrata</taxon>
        <taxon>Euteleostomi</taxon>
        <taxon>Actinopterygii</taxon>
        <taxon>Neopterygii</taxon>
        <taxon>Teleostei</taxon>
        <taxon>Anguilliformes</taxon>
        <taxon>Anguillidae</taxon>
        <taxon>Anguilla</taxon>
    </lineage>
</organism>
<evidence type="ECO:0000313" key="1">
    <source>
        <dbReference type="EMBL" id="JAH59249.1"/>
    </source>
</evidence>
<accession>A0A0E9U038</accession>
<sequence>MLFNISAASKLLRNAVDLIQLCCWLLFFSQKI</sequence>
<proteinExistence type="predicted"/>
<dbReference type="EMBL" id="GBXM01049328">
    <property type="protein sequence ID" value="JAH59249.1"/>
    <property type="molecule type" value="Transcribed_RNA"/>
</dbReference>
<name>A0A0E9U038_ANGAN</name>
<dbReference type="AlphaFoldDB" id="A0A0E9U038"/>
<reference evidence="1" key="1">
    <citation type="submission" date="2014-11" db="EMBL/GenBank/DDBJ databases">
        <authorList>
            <person name="Amaro Gonzalez C."/>
        </authorList>
    </citation>
    <scope>NUCLEOTIDE SEQUENCE</scope>
</reference>
<reference evidence="1" key="2">
    <citation type="journal article" date="2015" name="Fish Shellfish Immunol.">
        <title>Early steps in the European eel (Anguilla anguilla)-Vibrio vulnificus interaction in the gills: Role of the RtxA13 toxin.</title>
        <authorList>
            <person name="Callol A."/>
            <person name="Pajuelo D."/>
            <person name="Ebbesson L."/>
            <person name="Teles M."/>
            <person name="MacKenzie S."/>
            <person name="Amaro C."/>
        </authorList>
    </citation>
    <scope>NUCLEOTIDE SEQUENCE</scope>
</reference>